<evidence type="ECO:0000313" key="5">
    <source>
        <dbReference type="EMBL" id="KAH8100265.1"/>
    </source>
</evidence>
<dbReference type="GO" id="GO:0051603">
    <property type="term" value="P:proteolysis involved in protein catabolic process"/>
    <property type="evidence" value="ECO:0007669"/>
    <property type="project" value="InterPro"/>
</dbReference>
<dbReference type="Pfam" id="PF00227">
    <property type="entry name" value="Proteasome"/>
    <property type="match status" value="1"/>
</dbReference>
<gene>
    <name evidence="5" type="ORF">BXZ70DRAFT_938768</name>
</gene>
<dbReference type="PROSITE" id="PS00854">
    <property type="entry name" value="PROTEASOME_BETA_1"/>
    <property type="match status" value="1"/>
</dbReference>
<dbReference type="InterPro" id="IPR016295">
    <property type="entry name" value="Proteasome_beta4"/>
</dbReference>
<dbReference type="OrthoDB" id="10248542at2759"/>
<comment type="function">
    <text evidence="4">Non-catalytic component of the proteasome.</text>
</comment>
<dbReference type="PIRSF" id="PIRSF001213">
    <property type="entry name" value="Psome_endopept_beta"/>
    <property type="match status" value="1"/>
</dbReference>
<comment type="caution">
    <text evidence="5">The sequence shown here is derived from an EMBL/GenBank/DDBJ whole genome shotgun (WGS) entry which is preliminary data.</text>
</comment>
<dbReference type="Proteomes" id="UP000813824">
    <property type="component" value="Unassembled WGS sequence"/>
</dbReference>
<dbReference type="AlphaFoldDB" id="A0A8K0UQ44"/>
<dbReference type="PANTHER" id="PTHR32194">
    <property type="entry name" value="METALLOPROTEASE TLDD"/>
    <property type="match status" value="1"/>
</dbReference>
<dbReference type="InterPro" id="IPR001353">
    <property type="entry name" value="Proteasome_sua/b"/>
</dbReference>
<evidence type="ECO:0000256" key="3">
    <source>
        <dbReference type="ARBA" id="ARBA00023242"/>
    </source>
</evidence>
<name>A0A8K0UQ44_9AGAR</name>
<keyword evidence="3 4" id="KW-0539">Nucleus</keyword>
<reference evidence="5" key="1">
    <citation type="journal article" date="2021" name="New Phytol.">
        <title>Evolutionary innovations through gain and loss of genes in the ectomycorrhizal Boletales.</title>
        <authorList>
            <person name="Wu G."/>
            <person name="Miyauchi S."/>
            <person name="Morin E."/>
            <person name="Kuo A."/>
            <person name="Drula E."/>
            <person name="Varga T."/>
            <person name="Kohler A."/>
            <person name="Feng B."/>
            <person name="Cao Y."/>
            <person name="Lipzen A."/>
            <person name="Daum C."/>
            <person name="Hundley H."/>
            <person name="Pangilinan J."/>
            <person name="Johnson J."/>
            <person name="Barry K."/>
            <person name="LaButti K."/>
            <person name="Ng V."/>
            <person name="Ahrendt S."/>
            <person name="Min B."/>
            <person name="Choi I.G."/>
            <person name="Park H."/>
            <person name="Plett J.M."/>
            <person name="Magnuson J."/>
            <person name="Spatafora J.W."/>
            <person name="Nagy L.G."/>
            <person name="Henrissat B."/>
            <person name="Grigoriev I.V."/>
            <person name="Yang Z.L."/>
            <person name="Xu J."/>
            <person name="Martin F.M."/>
        </authorList>
    </citation>
    <scope>NUCLEOTIDE SEQUENCE</scope>
    <source>
        <strain evidence="5">KKN 215</strain>
    </source>
</reference>
<dbReference type="SUPFAM" id="SSF56235">
    <property type="entry name" value="N-terminal nucleophile aminohydrolases (Ntn hydrolases)"/>
    <property type="match status" value="1"/>
</dbReference>
<accession>A0A8K0UQ44</accession>
<dbReference type="Gene3D" id="3.60.20.10">
    <property type="entry name" value="Glutamine Phosphoribosylpyrophosphate, subunit 1, domain 1"/>
    <property type="match status" value="1"/>
</dbReference>
<comment type="subcellular location">
    <subcellularLocation>
        <location evidence="4">Cytoplasm</location>
    </subcellularLocation>
    <subcellularLocation>
        <location evidence="4">Nucleus</location>
    </subcellularLocation>
</comment>
<dbReference type="PANTHER" id="PTHR32194:SF6">
    <property type="entry name" value="PROTEASOME SUBUNIT BETA"/>
    <property type="match status" value="1"/>
</dbReference>
<organism evidence="5 6">
    <name type="scientific">Cristinia sonorae</name>
    <dbReference type="NCBI Taxonomy" id="1940300"/>
    <lineage>
        <taxon>Eukaryota</taxon>
        <taxon>Fungi</taxon>
        <taxon>Dikarya</taxon>
        <taxon>Basidiomycota</taxon>
        <taxon>Agaricomycotina</taxon>
        <taxon>Agaricomycetes</taxon>
        <taxon>Agaricomycetidae</taxon>
        <taxon>Agaricales</taxon>
        <taxon>Pleurotineae</taxon>
        <taxon>Stephanosporaceae</taxon>
        <taxon>Cristinia</taxon>
    </lineage>
</organism>
<sequence>MDHFPTSWGRPRNEAIDAFNTYPLHQRPGHAPKTDTFTDGVQRTQQPIVTGTSILAFHYKDGIIMAADTLASYGSLARFKTIQRLHPVGARTVVGASGDMSDFQYLQNQLDQLTIDEFTENDGHDLGPAEIHEYLSRVMYGRRSKMNPLWNAILVGGKKDNGERFLAYVDLLGTTYSAATIATGYGAHIAIPLLRSAVEGRENEITEEQAREIMTTCMRVLFYRDARSLDKFQIATVTDAGVNISEPIKLETSWNFAENIRGYGAQTQ</sequence>
<evidence type="ECO:0000313" key="6">
    <source>
        <dbReference type="Proteomes" id="UP000813824"/>
    </source>
</evidence>
<dbReference type="InterPro" id="IPR016050">
    <property type="entry name" value="Proteasome_bsu_CS"/>
</dbReference>
<dbReference type="GO" id="GO:0019774">
    <property type="term" value="C:proteasome core complex, beta-subunit complex"/>
    <property type="evidence" value="ECO:0007669"/>
    <property type="project" value="UniProtKB-UniRule"/>
</dbReference>
<dbReference type="CDD" id="cd03760">
    <property type="entry name" value="proteasome_beta_type_4"/>
    <property type="match status" value="1"/>
</dbReference>
<dbReference type="GO" id="GO:0005737">
    <property type="term" value="C:cytoplasm"/>
    <property type="evidence" value="ECO:0007669"/>
    <property type="project" value="UniProtKB-SubCell"/>
</dbReference>
<keyword evidence="2 4" id="KW-0647">Proteasome</keyword>
<keyword evidence="1 4" id="KW-0963">Cytoplasm</keyword>
<dbReference type="FunFam" id="3.60.20.10:FF:000014">
    <property type="entry name" value="Proteasome subunit beta type-7"/>
    <property type="match status" value="1"/>
</dbReference>
<keyword evidence="6" id="KW-1185">Reference proteome</keyword>
<dbReference type="InterPro" id="IPR023333">
    <property type="entry name" value="Proteasome_suB-type"/>
</dbReference>
<evidence type="ECO:0000256" key="1">
    <source>
        <dbReference type="ARBA" id="ARBA00022490"/>
    </source>
</evidence>
<evidence type="ECO:0000256" key="2">
    <source>
        <dbReference type="ARBA" id="ARBA00022942"/>
    </source>
</evidence>
<dbReference type="PROSITE" id="PS51476">
    <property type="entry name" value="PROTEASOME_BETA_2"/>
    <property type="match status" value="1"/>
</dbReference>
<comment type="similarity">
    <text evidence="4">Belongs to the peptidase T1B family.</text>
</comment>
<protein>
    <recommendedName>
        <fullName evidence="4">Proteasome subunit beta</fullName>
    </recommendedName>
</protein>
<dbReference type="GO" id="GO:0005634">
    <property type="term" value="C:nucleus"/>
    <property type="evidence" value="ECO:0007669"/>
    <property type="project" value="UniProtKB-SubCell"/>
</dbReference>
<dbReference type="InterPro" id="IPR029055">
    <property type="entry name" value="Ntn_hydrolases_N"/>
</dbReference>
<evidence type="ECO:0000256" key="4">
    <source>
        <dbReference type="PIRNR" id="PIRNR001213"/>
    </source>
</evidence>
<dbReference type="EMBL" id="JAEVFJ010000016">
    <property type="protein sequence ID" value="KAH8100265.1"/>
    <property type="molecule type" value="Genomic_DNA"/>
</dbReference>
<proteinExistence type="inferred from homology"/>